<proteinExistence type="predicted"/>
<accession>A0A9Q9T5D2</accession>
<evidence type="ECO:0000313" key="2">
    <source>
        <dbReference type="EMBL" id="UYC82744.1"/>
    </source>
</evidence>
<dbReference type="Gene3D" id="1.10.8.1050">
    <property type="entry name" value="Antitoxin VbhA-like"/>
    <property type="match status" value="1"/>
</dbReference>
<dbReference type="RefSeq" id="WP_214585399.1">
    <property type="nucleotide sequence ID" value="NZ_CP104936.1"/>
</dbReference>
<name>A0A9Q9T5D2_9MICO</name>
<dbReference type="Pfam" id="PF18495">
    <property type="entry name" value="VbhA"/>
    <property type="match status" value="1"/>
</dbReference>
<dbReference type="CDD" id="cd11586">
    <property type="entry name" value="VbhA_like"/>
    <property type="match status" value="1"/>
</dbReference>
<dbReference type="InterPro" id="IPR033788">
    <property type="entry name" value="VbhA-like"/>
</dbReference>
<dbReference type="KEGG" id="cpoi:OE229_17570"/>
<dbReference type="GeneID" id="99625324"/>
<dbReference type="AlphaFoldDB" id="A0A9Q9T5D2"/>
<gene>
    <name evidence="2" type="ORF">OE229_17570</name>
</gene>
<protein>
    <recommendedName>
        <fullName evidence="1">Antitoxin VbhA domain-containing protein</fullName>
    </recommendedName>
</protein>
<dbReference type="InterPro" id="IPR041535">
    <property type="entry name" value="VbhA"/>
</dbReference>
<sequence>MSISTTHRTTGKADVDERRRRVEIAVHSGEMEGLTVTPESRADAEDYVAGSISSSELVRRVRARYGLR</sequence>
<keyword evidence="2" id="KW-0614">Plasmid</keyword>
<dbReference type="InterPro" id="IPR043038">
    <property type="entry name" value="VbhA_sf"/>
</dbReference>
<geneLocation type="plasmid" evidence="2 3">
    <name>unnamed</name>
</geneLocation>
<dbReference type="Proteomes" id="UP001062223">
    <property type="component" value="Plasmid unnamed"/>
</dbReference>
<dbReference type="EMBL" id="CP106880">
    <property type="protein sequence ID" value="UYC82744.1"/>
    <property type="molecule type" value="Genomic_DNA"/>
</dbReference>
<reference evidence="2" key="1">
    <citation type="submission" date="2022-09" db="EMBL/GenBank/DDBJ databases">
        <title>Taxonomy of Curtobacterium flaccumfaciens.</title>
        <authorList>
            <person name="Osdaghi E."/>
            <person name="Taghavi S.M."/>
            <person name="Hamidizade M."/>
            <person name="Abachi H."/>
            <person name="Fazliarab A."/>
            <person name="Baeyen S."/>
            <person name="Portier P."/>
            <person name="Van Vaerenbergh J."/>
            <person name="Jacques M.-A."/>
        </authorList>
    </citation>
    <scope>NUCLEOTIDE SEQUENCE</scope>
    <source>
        <strain evidence="2">AGQB46</strain>
        <plasmid evidence="2">unnamed</plasmid>
    </source>
</reference>
<organism evidence="2 3">
    <name type="scientific">Curtobacterium poinsettiae</name>
    <dbReference type="NCBI Taxonomy" id="159612"/>
    <lineage>
        <taxon>Bacteria</taxon>
        <taxon>Bacillati</taxon>
        <taxon>Actinomycetota</taxon>
        <taxon>Actinomycetes</taxon>
        <taxon>Micrococcales</taxon>
        <taxon>Microbacteriaceae</taxon>
        <taxon>Curtobacterium</taxon>
    </lineage>
</organism>
<evidence type="ECO:0000259" key="1">
    <source>
        <dbReference type="Pfam" id="PF18495"/>
    </source>
</evidence>
<evidence type="ECO:0000313" key="3">
    <source>
        <dbReference type="Proteomes" id="UP001062223"/>
    </source>
</evidence>
<feature type="domain" description="Antitoxin VbhA" evidence="1">
    <location>
        <begin position="18"/>
        <end position="64"/>
    </location>
</feature>